<dbReference type="Pfam" id="PF01627">
    <property type="entry name" value="Hpt"/>
    <property type="match status" value="1"/>
</dbReference>
<protein>
    <recommendedName>
        <fullName evidence="3">HPt domain-containing protein</fullName>
    </recommendedName>
</protein>
<name>A0A1R1I1H7_9RHOO</name>
<dbReference type="InterPro" id="IPR008207">
    <property type="entry name" value="Sig_transdc_His_kin_Hpt_dom"/>
</dbReference>
<sequence>MIKPFILDKSVILERLGGDEEIYSMMLDMFLQDVDNNCAALQAAAASGDQALLQREAHTVKGLLATFSDDAGAAVAFTLEQQARAGRQAEAASLVTAVVARIGEVAGVLRGQSGG</sequence>
<keyword evidence="5" id="KW-1185">Reference proteome</keyword>
<proteinExistence type="predicted"/>
<comment type="caution">
    <text evidence="4">The sequence shown here is derived from an EMBL/GenBank/DDBJ whole genome shotgun (WGS) entry which is preliminary data.</text>
</comment>
<dbReference type="GO" id="GO:0000160">
    <property type="term" value="P:phosphorelay signal transduction system"/>
    <property type="evidence" value="ECO:0007669"/>
    <property type="project" value="UniProtKB-KW"/>
</dbReference>
<dbReference type="OrthoDB" id="9181827at2"/>
<accession>A0A1R1I1H7</accession>
<dbReference type="RefSeq" id="WP_076096390.1">
    <property type="nucleotide sequence ID" value="NZ_MTHD01000005.1"/>
</dbReference>
<organism evidence="4 5">
    <name type="scientific">Azonexus hydrophilus</name>
    <dbReference type="NCBI Taxonomy" id="418702"/>
    <lineage>
        <taxon>Bacteria</taxon>
        <taxon>Pseudomonadati</taxon>
        <taxon>Pseudomonadota</taxon>
        <taxon>Betaproteobacteria</taxon>
        <taxon>Rhodocyclales</taxon>
        <taxon>Azonexaceae</taxon>
        <taxon>Azonexus</taxon>
    </lineage>
</organism>
<dbReference type="AlphaFoldDB" id="A0A1R1I1H7"/>
<dbReference type="SUPFAM" id="SSF47226">
    <property type="entry name" value="Histidine-containing phosphotransfer domain, HPT domain"/>
    <property type="match status" value="1"/>
</dbReference>
<reference evidence="4 5" key="1">
    <citation type="submission" date="2016-10" db="EMBL/GenBank/DDBJ databases">
        <title>Alkaliphiles isolated from bioreactors.</title>
        <authorList>
            <person name="Salah Z."/>
            <person name="Rout S.P."/>
            <person name="Humphreys P.N."/>
        </authorList>
    </citation>
    <scope>NUCLEOTIDE SEQUENCE [LARGE SCALE GENOMIC DNA]</scope>
    <source>
        <strain evidence="4 5">ZS02</strain>
    </source>
</reference>
<keyword evidence="2" id="KW-0597">Phosphoprotein</keyword>
<evidence type="ECO:0000256" key="2">
    <source>
        <dbReference type="PROSITE-ProRule" id="PRU00110"/>
    </source>
</evidence>
<feature type="modified residue" description="Phosphohistidine" evidence="2">
    <location>
        <position position="58"/>
    </location>
</feature>
<keyword evidence="1" id="KW-0902">Two-component regulatory system</keyword>
<dbReference type="EMBL" id="MTHD01000005">
    <property type="protein sequence ID" value="OMG52460.1"/>
    <property type="molecule type" value="Genomic_DNA"/>
</dbReference>
<dbReference type="PROSITE" id="PS50894">
    <property type="entry name" value="HPT"/>
    <property type="match status" value="1"/>
</dbReference>
<gene>
    <name evidence="4" type="ORF">BJN45_14275</name>
</gene>
<dbReference type="STRING" id="418702.BJN45_14275"/>
<evidence type="ECO:0000259" key="3">
    <source>
        <dbReference type="PROSITE" id="PS50894"/>
    </source>
</evidence>
<dbReference type="Gene3D" id="1.20.120.160">
    <property type="entry name" value="HPT domain"/>
    <property type="match status" value="1"/>
</dbReference>
<dbReference type="GO" id="GO:0004672">
    <property type="term" value="F:protein kinase activity"/>
    <property type="evidence" value="ECO:0007669"/>
    <property type="project" value="UniProtKB-ARBA"/>
</dbReference>
<evidence type="ECO:0000313" key="5">
    <source>
        <dbReference type="Proteomes" id="UP000187526"/>
    </source>
</evidence>
<evidence type="ECO:0000313" key="4">
    <source>
        <dbReference type="EMBL" id="OMG52460.1"/>
    </source>
</evidence>
<evidence type="ECO:0000256" key="1">
    <source>
        <dbReference type="ARBA" id="ARBA00023012"/>
    </source>
</evidence>
<dbReference type="Proteomes" id="UP000187526">
    <property type="component" value="Unassembled WGS sequence"/>
</dbReference>
<feature type="domain" description="HPt" evidence="3">
    <location>
        <begin position="19"/>
        <end position="112"/>
    </location>
</feature>
<dbReference type="InterPro" id="IPR036641">
    <property type="entry name" value="HPT_dom_sf"/>
</dbReference>